<dbReference type="NCBIfam" id="NF041278">
    <property type="entry name" value="CmcJ_NvfI_EfuI"/>
    <property type="match status" value="1"/>
</dbReference>
<evidence type="ECO:0000313" key="1">
    <source>
        <dbReference type="EMBL" id="GHD29476.1"/>
    </source>
</evidence>
<keyword evidence="2" id="KW-1185">Reference proteome</keyword>
<dbReference type="AlphaFoldDB" id="A0A918XGD0"/>
<proteinExistence type="predicted"/>
<dbReference type="GO" id="GO:0016491">
    <property type="term" value="F:oxidoreductase activity"/>
    <property type="evidence" value="ECO:0007669"/>
    <property type="project" value="InterPro"/>
</dbReference>
<dbReference type="PANTHER" id="PTHR34598:SF3">
    <property type="entry name" value="OXIDOREDUCTASE AN1597"/>
    <property type="match status" value="1"/>
</dbReference>
<dbReference type="Proteomes" id="UP000644693">
    <property type="component" value="Unassembled WGS sequence"/>
</dbReference>
<sequence>MQSVTASLRYIAPPDQPVVYNASTAGANAQLDINVPFDDRRVDVFNARELAPTPSLEREGFSLVNHNTAVDDFYALADQLADYEEELRQLVLAATGGKQLMVFDHTHRSDSAQIRGQQQTREATALIHNDYTESSAHKRLGEILGAEVLDEYKDKRFMIVNLWRSINGTVMRSPLACCDAQTVVEDNVIAAERRTADRIGELELVTYRADQRWYFYPQLRFDEALLIKTYDSQPGGAAKRAIHTAFEDATAPLNAPPRESMESRMLVLF</sequence>
<dbReference type="InterPro" id="IPR044053">
    <property type="entry name" value="AsaB-like"/>
</dbReference>
<dbReference type="EMBL" id="BMYM01000001">
    <property type="protein sequence ID" value="GHD29476.1"/>
    <property type="molecule type" value="Genomic_DNA"/>
</dbReference>
<reference evidence="1" key="2">
    <citation type="submission" date="2020-09" db="EMBL/GenBank/DDBJ databases">
        <authorList>
            <person name="Sun Q."/>
            <person name="Kim S."/>
        </authorList>
    </citation>
    <scope>NUCLEOTIDE SEQUENCE</scope>
    <source>
        <strain evidence="1">KCTC 23430</strain>
    </source>
</reference>
<evidence type="ECO:0000313" key="2">
    <source>
        <dbReference type="Proteomes" id="UP000644693"/>
    </source>
</evidence>
<gene>
    <name evidence="1" type="ORF">GCM10007053_10080</name>
</gene>
<comment type="caution">
    <text evidence="1">The sequence shown here is derived from an EMBL/GenBank/DDBJ whole genome shotgun (WGS) entry which is preliminary data.</text>
</comment>
<dbReference type="RefSeq" id="WP_189475699.1">
    <property type="nucleotide sequence ID" value="NZ_BMYM01000001.1"/>
</dbReference>
<evidence type="ECO:0008006" key="3">
    <source>
        <dbReference type="Google" id="ProtNLM"/>
    </source>
</evidence>
<organism evidence="1 2">
    <name type="scientific">Parahalioglobus pacificus</name>
    <dbReference type="NCBI Taxonomy" id="930806"/>
    <lineage>
        <taxon>Bacteria</taxon>
        <taxon>Pseudomonadati</taxon>
        <taxon>Pseudomonadota</taxon>
        <taxon>Gammaproteobacteria</taxon>
        <taxon>Cellvibrionales</taxon>
        <taxon>Halieaceae</taxon>
        <taxon>Parahalioglobus</taxon>
    </lineage>
</organism>
<reference evidence="1" key="1">
    <citation type="journal article" date="2014" name="Int. J. Syst. Evol. Microbiol.">
        <title>Complete genome sequence of Corynebacterium casei LMG S-19264T (=DSM 44701T), isolated from a smear-ripened cheese.</title>
        <authorList>
            <consortium name="US DOE Joint Genome Institute (JGI-PGF)"/>
            <person name="Walter F."/>
            <person name="Albersmeier A."/>
            <person name="Kalinowski J."/>
            <person name="Ruckert C."/>
        </authorList>
    </citation>
    <scope>NUCLEOTIDE SEQUENCE</scope>
    <source>
        <strain evidence="1">KCTC 23430</strain>
    </source>
</reference>
<dbReference type="PANTHER" id="PTHR34598">
    <property type="entry name" value="BLL6449 PROTEIN"/>
    <property type="match status" value="1"/>
</dbReference>
<accession>A0A918XGD0</accession>
<name>A0A918XGD0_9GAMM</name>
<protein>
    <recommendedName>
        <fullName evidence="3">Methyltransferase</fullName>
    </recommendedName>
</protein>